<dbReference type="EMBL" id="CP000471">
    <property type="protein sequence ID" value="ABK45790.1"/>
    <property type="molecule type" value="Genomic_DNA"/>
</dbReference>
<sequence length="437" mass="48795">MTVHAPQDCPAQEPIRRLKCYLVSFWVDFCNDTPLFLGQDSACCNDKRGWKKRCSTLRQALEAYARGDGPLPEGIHNPGEKLLWLAALDSVIPNLSNQQSGHRSPPMRFIINGQSWNLVRRHRPLGPIHFQKQGGHLRNYVRHHHIFPEVERGIKLTIRPLHSTGLRLRLETIAQAQEGVLRCYLGSFPDGTAPDWGDKPGGNCRCQELIDPDLRERSLLAALEAAKELKANLVIFPELTLTPQLRECVQTWLYDNQDHGFAMLIPGSFHEMVEPSQDPINRAVLLSGLGETLLQHNKIIPFSTAGMHENITSGDTLTLLDSPIGLIALAICRDFLESDDNTKLPWQSVAPHWALIPSMSEIQGVRAHLRQAKILAMACGTRALVPNQSLDGNFPAGQPIYSETSPSKHGFAVWPEVNGTPVVTHVTPWERLFLIPL</sequence>
<dbReference type="Proteomes" id="UP000002586">
    <property type="component" value="Chromosome"/>
</dbReference>
<dbReference type="AlphaFoldDB" id="A0LCU7"/>
<evidence type="ECO:0000313" key="2">
    <source>
        <dbReference type="EMBL" id="ABK45790.1"/>
    </source>
</evidence>
<dbReference type="Gene3D" id="3.60.110.10">
    <property type="entry name" value="Carbon-nitrogen hydrolase"/>
    <property type="match status" value="1"/>
</dbReference>
<accession>A0LCU7</accession>
<proteinExistence type="predicted"/>
<dbReference type="SUPFAM" id="SSF56317">
    <property type="entry name" value="Carbon-nitrogen hydrolase"/>
    <property type="match status" value="1"/>
</dbReference>
<dbReference type="InterPro" id="IPR036526">
    <property type="entry name" value="C-N_Hydrolase_sf"/>
</dbReference>
<dbReference type="InterPro" id="IPR003010">
    <property type="entry name" value="C-N_Hydrolase"/>
</dbReference>
<evidence type="ECO:0000259" key="1">
    <source>
        <dbReference type="Pfam" id="PF00795"/>
    </source>
</evidence>
<dbReference type="KEGG" id="mgm:Mmc1_3301"/>
<reference evidence="3" key="1">
    <citation type="journal article" date="2009" name="Appl. Environ. Microbiol.">
        <title>Complete genome sequence of the chemolithoautotrophic marine magnetotactic coccus strain MC-1.</title>
        <authorList>
            <person name="Schubbe S."/>
            <person name="Williams T.J."/>
            <person name="Xie G."/>
            <person name="Kiss H.E."/>
            <person name="Brettin T.S."/>
            <person name="Martinez D."/>
            <person name="Ross C.A."/>
            <person name="Schuler D."/>
            <person name="Cox B.L."/>
            <person name="Nealson K.H."/>
            <person name="Bazylinski D.A."/>
        </authorList>
    </citation>
    <scope>NUCLEOTIDE SEQUENCE [LARGE SCALE GENOMIC DNA]</scope>
    <source>
        <strain evidence="3">ATCC BAA-1437 / JCM 17883 / MC-1</strain>
    </source>
</reference>
<dbReference type="STRING" id="156889.Mmc1_3301"/>
<dbReference type="HOGENOM" id="CLU_626715_0_0_5"/>
<dbReference type="eggNOG" id="COG0388">
    <property type="taxonomic scope" value="Bacteria"/>
</dbReference>
<protein>
    <recommendedName>
        <fullName evidence="1">CN hydrolase domain-containing protein</fullName>
    </recommendedName>
</protein>
<reference evidence="2 3" key="2">
    <citation type="journal article" date="2012" name="Int. J. Syst. Evol. Microbiol.">
        <title>Magnetococcus marinus gen. nov., sp. nov., a marine, magnetotactic bacterium that represents a novel lineage (Magnetococcaceae fam. nov.; Magnetococcales ord. nov.) at the base of the Alphaproteobacteria.</title>
        <authorList>
            <person name="Bazylinski D.A."/>
            <person name="Williams T.J."/>
            <person name="Lefevre C.T."/>
            <person name="Berg R.J."/>
            <person name="Zhang C.L."/>
            <person name="Bowser S.S."/>
            <person name="Dean A.J."/>
            <person name="Beveridge T.J."/>
        </authorList>
    </citation>
    <scope>NUCLEOTIDE SEQUENCE [LARGE SCALE GENOMIC DNA]</scope>
    <source>
        <strain evidence="3">ATCC BAA-1437 / JCM 17883 / MC-1</strain>
    </source>
</reference>
<evidence type="ECO:0000313" key="3">
    <source>
        <dbReference type="Proteomes" id="UP000002586"/>
    </source>
</evidence>
<organism evidence="2 3">
    <name type="scientific">Magnetococcus marinus (strain ATCC BAA-1437 / JCM 17883 / MC-1)</name>
    <dbReference type="NCBI Taxonomy" id="156889"/>
    <lineage>
        <taxon>Bacteria</taxon>
        <taxon>Pseudomonadati</taxon>
        <taxon>Pseudomonadota</taxon>
        <taxon>Magnetococcia</taxon>
        <taxon>Magnetococcales</taxon>
        <taxon>Magnetococcaceae</taxon>
        <taxon>Magnetococcus</taxon>
    </lineage>
</organism>
<feature type="domain" description="CN hydrolase" evidence="1">
    <location>
        <begin position="220"/>
        <end position="334"/>
    </location>
</feature>
<gene>
    <name evidence="2" type="ordered locus">Mmc1_3301</name>
</gene>
<keyword evidence="3" id="KW-1185">Reference proteome</keyword>
<dbReference type="Pfam" id="PF00795">
    <property type="entry name" value="CN_hydrolase"/>
    <property type="match status" value="1"/>
</dbReference>
<name>A0LCU7_MAGMM</name>